<feature type="binding site" evidence="10">
    <location>
        <position position="482"/>
    </location>
    <ligand>
        <name>[4Fe-4S] cluster</name>
        <dbReference type="ChEBI" id="CHEBI:49883"/>
        <note>4Fe-4S-S-AdoMet</note>
    </ligand>
</feature>
<keyword evidence="9 10" id="KW-0456">Lyase</keyword>
<name>A0A1H5ZAL6_9BACT</name>
<keyword evidence="3 10" id="KW-0949">S-adenosyl-L-methionine</keyword>
<comment type="catalytic activity">
    <reaction evidence="10">
        <text>5-amino-1-(5-phospho-beta-D-ribosyl)imidazole + S-adenosyl-L-methionine = 4-amino-2-methyl-5-(phosphooxymethyl)pyrimidine + CO + 5'-deoxyadenosine + formate + L-methionine + 3 H(+)</text>
        <dbReference type="Rhea" id="RHEA:24840"/>
        <dbReference type="ChEBI" id="CHEBI:15378"/>
        <dbReference type="ChEBI" id="CHEBI:15740"/>
        <dbReference type="ChEBI" id="CHEBI:17245"/>
        <dbReference type="ChEBI" id="CHEBI:17319"/>
        <dbReference type="ChEBI" id="CHEBI:57844"/>
        <dbReference type="ChEBI" id="CHEBI:58354"/>
        <dbReference type="ChEBI" id="CHEBI:59789"/>
        <dbReference type="ChEBI" id="CHEBI:137981"/>
        <dbReference type="EC" id="4.1.99.17"/>
    </reaction>
</comment>
<sequence>MDDVTDPQGCAAYTFSITVGDSGYMSTNGNGHSNGNGNHLNGNGHKHDNNYVVPQPRRDWIVKRKEEAARTGDWNMSQMHFARKGQITEEMAYVAHKEKLDAEFIRAEIAKGTMIIPANINHVELEPMAIGVGSLCKINANIGNSALSSNVDEELRKLHTAVHYGADTVMDLSTGGDIPMIREAIIRHSPVPIGTVPLYEALSRVKRVEDLNIDLYLEVIEEQAQQGVDYFTIHAGVLIQYVPMVSKRITGIVSRGGAILAQWMTSNHKQNFLYENFDRITKIMAKYDVSYSLGDGLRPGSVADASDEAQFAELKTLGELTRQAWKDDVQVMIEGPGHVPMDKIKEQVDKEVELCDGAPFYVLGPLVTDIAPGYDHITSAIGAAMIGWHGAAMLCYVTPKEHLGLPNEKDVKDGIIAYKIAAHAADIARHRPGARDRDDAISHARYTFDWDAQFALSLDPETAKSMHDETLPDDYYKEAAFCSMCGPKFCSMNWSSKVDKYNEEVHGLKKPELTQIMTDQMALRS</sequence>
<dbReference type="Gene3D" id="6.10.250.620">
    <property type="match status" value="1"/>
</dbReference>
<feature type="binding site" evidence="10">
    <location>
        <begin position="254"/>
        <end position="256"/>
    </location>
    <ligand>
        <name>substrate</name>
    </ligand>
</feature>
<evidence type="ECO:0000256" key="6">
    <source>
        <dbReference type="ARBA" id="ARBA00022977"/>
    </source>
</evidence>
<dbReference type="PANTHER" id="PTHR30557">
    <property type="entry name" value="THIAMINE BIOSYNTHESIS PROTEIN THIC"/>
    <property type="match status" value="1"/>
</dbReference>
<evidence type="ECO:0000256" key="3">
    <source>
        <dbReference type="ARBA" id="ARBA00022691"/>
    </source>
</evidence>
<feature type="binding site" evidence="10">
    <location>
        <position position="490"/>
    </location>
    <ligand>
        <name>[4Fe-4S] cluster</name>
        <dbReference type="ChEBI" id="CHEBI:49883"/>
        <note>4Fe-4S-S-AdoMet</note>
    </ligand>
</feature>
<dbReference type="EC" id="4.1.99.17" evidence="10"/>
<keyword evidence="7 10" id="KW-0408">Iron</keyword>
<evidence type="ECO:0000256" key="4">
    <source>
        <dbReference type="ARBA" id="ARBA00022723"/>
    </source>
</evidence>
<evidence type="ECO:0000256" key="5">
    <source>
        <dbReference type="ARBA" id="ARBA00022833"/>
    </source>
</evidence>
<dbReference type="Pfam" id="PF01964">
    <property type="entry name" value="ThiC_Rad_SAM"/>
    <property type="match status" value="1"/>
</dbReference>
<comment type="pathway">
    <text evidence="10">Cofactor biosynthesis; thiamine diphosphate biosynthesis.</text>
</comment>
<dbReference type="GO" id="GO:0070284">
    <property type="term" value="F:phosphomethylpyrimidine synthase activity"/>
    <property type="evidence" value="ECO:0007669"/>
    <property type="project" value="UniProtKB-EC"/>
</dbReference>
<dbReference type="GO" id="GO:0005829">
    <property type="term" value="C:cytosol"/>
    <property type="evidence" value="ECO:0007669"/>
    <property type="project" value="TreeGrafter"/>
</dbReference>
<dbReference type="GO" id="GO:0009229">
    <property type="term" value="P:thiamine diphosphate biosynthetic process"/>
    <property type="evidence" value="ECO:0007669"/>
    <property type="project" value="UniProtKB-UniRule"/>
</dbReference>
<keyword evidence="8 10" id="KW-0411">Iron-sulfur</keyword>
<keyword evidence="2 10" id="KW-0004">4Fe-4S</keyword>
<comment type="similarity">
    <text evidence="10">Belongs to the ThiC family.</text>
</comment>
<dbReference type="InterPro" id="IPR002817">
    <property type="entry name" value="ThiC/BzaA/B"/>
</dbReference>
<keyword evidence="6 10" id="KW-0784">Thiamine biosynthesis</keyword>
<evidence type="ECO:0000256" key="7">
    <source>
        <dbReference type="ARBA" id="ARBA00023004"/>
    </source>
</evidence>
<dbReference type="NCBIfam" id="NF009895">
    <property type="entry name" value="PRK13352.1"/>
    <property type="match status" value="1"/>
</dbReference>
<dbReference type="GO" id="GO:0009228">
    <property type="term" value="P:thiamine biosynthetic process"/>
    <property type="evidence" value="ECO:0007669"/>
    <property type="project" value="UniProtKB-UniRule"/>
</dbReference>
<dbReference type="NCBIfam" id="NF006763">
    <property type="entry name" value="PRK09284.1"/>
    <property type="match status" value="1"/>
</dbReference>
<feature type="binding site" evidence="10">
    <location>
        <position position="141"/>
    </location>
    <ligand>
        <name>substrate</name>
    </ligand>
</feature>
<evidence type="ECO:0000256" key="10">
    <source>
        <dbReference type="HAMAP-Rule" id="MF_00089"/>
    </source>
</evidence>
<dbReference type="HAMAP" id="MF_00089">
    <property type="entry name" value="ThiC"/>
    <property type="match status" value="1"/>
</dbReference>
<evidence type="ECO:0000256" key="2">
    <source>
        <dbReference type="ARBA" id="ARBA00022485"/>
    </source>
</evidence>
<dbReference type="InterPro" id="IPR038521">
    <property type="entry name" value="ThiC/Bza_core_dom"/>
</dbReference>
<dbReference type="SFLD" id="SFLDS00113">
    <property type="entry name" value="Radical_SAM_Phosphomethylpyrim"/>
    <property type="match status" value="1"/>
</dbReference>
<keyword evidence="5 10" id="KW-0862">Zinc</keyword>
<keyword evidence="4 10" id="KW-0479">Metal-binding</keyword>
<evidence type="ECO:0000256" key="8">
    <source>
        <dbReference type="ARBA" id="ARBA00023014"/>
    </source>
</evidence>
<evidence type="ECO:0000313" key="12">
    <source>
        <dbReference type="Proteomes" id="UP000236728"/>
    </source>
</evidence>
<comment type="function">
    <text evidence="1 10">Catalyzes the synthesis of the hydroxymethylpyrimidine phosphate (HMP-P) moiety of thiamine from aminoimidazole ribotide (AIR) in a radical S-adenosyl-L-methionine (SAM)-dependent reaction.</text>
</comment>
<feature type="binding site" evidence="10">
    <location>
        <position position="334"/>
    </location>
    <ligand>
        <name>substrate</name>
    </ligand>
</feature>
<proteinExistence type="inferred from homology"/>
<reference evidence="11 12" key="1">
    <citation type="submission" date="2016-10" db="EMBL/GenBank/DDBJ databases">
        <authorList>
            <person name="de Groot N.N."/>
        </authorList>
    </citation>
    <scope>NUCLEOTIDE SEQUENCE [LARGE SCALE GENOMIC DNA]</scope>
    <source>
        <strain evidence="11 12">DSM 22489</strain>
    </source>
</reference>
<dbReference type="UniPathway" id="UPA00060"/>
<dbReference type="GO" id="GO:0008270">
    <property type="term" value="F:zinc ion binding"/>
    <property type="evidence" value="ECO:0007669"/>
    <property type="project" value="UniProtKB-UniRule"/>
</dbReference>
<feature type="binding site" evidence="10">
    <location>
        <position position="199"/>
    </location>
    <ligand>
        <name>substrate</name>
    </ligand>
</feature>
<dbReference type="FunFam" id="3.20.20.540:FF:000001">
    <property type="entry name" value="Phosphomethylpyrimidine synthase"/>
    <property type="match status" value="1"/>
</dbReference>
<feature type="binding site" evidence="10">
    <location>
        <position position="361"/>
    </location>
    <ligand>
        <name>substrate</name>
    </ligand>
</feature>
<dbReference type="SFLD" id="SFLDG01114">
    <property type="entry name" value="phosphomethylpyrimidine_syntha"/>
    <property type="match status" value="1"/>
</dbReference>
<evidence type="ECO:0000256" key="9">
    <source>
        <dbReference type="ARBA" id="ARBA00023239"/>
    </source>
</evidence>
<feature type="binding site" evidence="10">
    <location>
        <position position="485"/>
    </location>
    <ligand>
        <name>[4Fe-4S] cluster</name>
        <dbReference type="ChEBI" id="CHEBI:49883"/>
        <note>4Fe-4S-S-AdoMet</note>
    </ligand>
</feature>
<dbReference type="Proteomes" id="UP000236728">
    <property type="component" value="Unassembled WGS sequence"/>
</dbReference>
<comment type="cofactor">
    <cofactor evidence="10">
        <name>[4Fe-4S] cluster</name>
        <dbReference type="ChEBI" id="CHEBI:49883"/>
    </cofactor>
    <text evidence="10">Binds 1 [4Fe-4S] cluster per subunit. The cluster is coordinated with 3 cysteines and an exchangeable S-adenosyl-L-methionine.</text>
</comment>
<feature type="binding site" evidence="10">
    <location>
        <position position="338"/>
    </location>
    <ligand>
        <name>Zn(2+)</name>
        <dbReference type="ChEBI" id="CHEBI:29105"/>
    </ligand>
</feature>
<dbReference type="AlphaFoldDB" id="A0A1H5ZAL6"/>
<accession>A0A1H5ZAL6</accession>
<keyword evidence="12" id="KW-1185">Reference proteome</keyword>
<evidence type="ECO:0000256" key="1">
    <source>
        <dbReference type="ARBA" id="ARBA00003175"/>
    </source>
</evidence>
<protein>
    <recommendedName>
        <fullName evidence="10">Phosphomethylpyrimidine synthase</fullName>
        <ecNumber evidence="10">4.1.99.17</ecNumber>
    </recommendedName>
    <alternativeName>
        <fullName evidence="10">Hydroxymethylpyrimidine phosphate synthase</fullName>
        <shortName evidence="10">HMP-P synthase</shortName>
        <shortName evidence="10">HMP-phosphate synthase</shortName>
        <shortName evidence="10">HMPP synthase</shortName>
    </alternativeName>
    <alternativeName>
        <fullName evidence="10">Thiamine biosynthesis protein ThiC</fullName>
    </alternativeName>
</protein>
<dbReference type="PANTHER" id="PTHR30557:SF1">
    <property type="entry name" value="PHOSPHOMETHYLPYRIMIDINE SYNTHASE, CHLOROPLASTIC"/>
    <property type="match status" value="1"/>
</dbReference>
<feature type="binding site" evidence="10">
    <location>
        <begin position="295"/>
        <end position="298"/>
    </location>
    <ligand>
        <name>substrate</name>
    </ligand>
</feature>
<dbReference type="GO" id="GO:0051539">
    <property type="term" value="F:4 iron, 4 sulfur cluster binding"/>
    <property type="evidence" value="ECO:0007669"/>
    <property type="project" value="UniProtKB-KW"/>
</dbReference>
<dbReference type="InterPro" id="IPR037509">
    <property type="entry name" value="ThiC"/>
</dbReference>
<evidence type="ECO:0000313" key="11">
    <source>
        <dbReference type="EMBL" id="SEG32396.1"/>
    </source>
</evidence>
<gene>
    <name evidence="10" type="primary">thiC</name>
    <name evidence="11" type="ORF">SAMN05421819_2506</name>
</gene>
<dbReference type="NCBIfam" id="TIGR00190">
    <property type="entry name" value="thiC"/>
    <property type="match status" value="1"/>
</dbReference>
<dbReference type="SFLD" id="SFLDF00407">
    <property type="entry name" value="phosphomethylpyrimidine_syntha"/>
    <property type="match status" value="1"/>
</dbReference>
<feature type="binding site" evidence="10">
    <location>
        <position position="402"/>
    </location>
    <ligand>
        <name>Zn(2+)</name>
        <dbReference type="ChEBI" id="CHEBI:29105"/>
    </ligand>
</feature>
<organism evidence="11 12">
    <name type="scientific">Bryocella elongata</name>
    <dbReference type="NCBI Taxonomy" id="863522"/>
    <lineage>
        <taxon>Bacteria</taxon>
        <taxon>Pseudomonadati</taxon>
        <taxon>Acidobacteriota</taxon>
        <taxon>Terriglobia</taxon>
        <taxon>Terriglobales</taxon>
        <taxon>Acidobacteriaceae</taxon>
        <taxon>Bryocella</taxon>
    </lineage>
</organism>
<feature type="binding site" evidence="10">
    <location>
        <position position="170"/>
    </location>
    <ligand>
        <name>substrate</name>
    </ligand>
</feature>
<dbReference type="EMBL" id="FNVA01000004">
    <property type="protein sequence ID" value="SEG32396.1"/>
    <property type="molecule type" value="Genomic_DNA"/>
</dbReference>
<feature type="binding site" evidence="10">
    <location>
        <position position="234"/>
    </location>
    <ligand>
        <name>substrate</name>
    </ligand>
</feature>
<dbReference type="Gene3D" id="3.20.20.540">
    <property type="entry name" value="Radical SAM ThiC family, central domain"/>
    <property type="match status" value="1"/>
</dbReference>